<dbReference type="RefSeq" id="WP_153406819.1">
    <property type="nucleotide sequence ID" value="NZ_ML762454.1"/>
</dbReference>
<dbReference type="InterPro" id="IPR002035">
    <property type="entry name" value="VWF_A"/>
</dbReference>
<dbReference type="EMBL" id="WEID01000119">
    <property type="protein sequence ID" value="KAB8125998.1"/>
    <property type="molecule type" value="Genomic_DNA"/>
</dbReference>
<protein>
    <submittedName>
        <fullName evidence="2">VWA domain-containing protein</fullName>
    </submittedName>
</protein>
<reference evidence="2 3" key="1">
    <citation type="submission" date="2019-10" db="EMBL/GenBank/DDBJ databases">
        <title>Gracilibacillus sp. nov. isolated from rice seeds.</title>
        <authorList>
            <person name="He S."/>
        </authorList>
    </citation>
    <scope>NUCLEOTIDE SEQUENCE [LARGE SCALE GENOMIC DNA]</scope>
    <source>
        <strain evidence="2 3">TD8</strain>
    </source>
</reference>
<dbReference type="PROSITE" id="PS50234">
    <property type="entry name" value="VWFA"/>
    <property type="match status" value="1"/>
</dbReference>
<comment type="caution">
    <text evidence="2">The sequence shown here is derived from an EMBL/GenBank/DDBJ whole genome shotgun (WGS) entry which is preliminary data.</text>
</comment>
<organism evidence="2 3">
    <name type="scientific">Gracilibacillus oryzae</name>
    <dbReference type="NCBI Taxonomy" id="1672701"/>
    <lineage>
        <taxon>Bacteria</taxon>
        <taxon>Bacillati</taxon>
        <taxon>Bacillota</taxon>
        <taxon>Bacilli</taxon>
        <taxon>Bacillales</taxon>
        <taxon>Bacillaceae</taxon>
        <taxon>Gracilibacillus</taxon>
    </lineage>
</organism>
<dbReference type="Gene3D" id="3.40.50.410">
    <property type="entry name" value="von Willebrand factor, type A domain"/>
    <property type="match status" value="1"/>
</dbReference>
<dbReference type="SUPFAM" id="SSF53300">
    <property type="entry name" value="vWA-like"/>
    <property type="match status" value="1"/>
</dbReference>
<gene>
    <name evidence="2" type="ORF">F9U64_20910</name>
</gene>
<evidence type="ECO:0000313" key="2">
    <source>
        <dbReference type="EMBL" id="KAB8125998.1"/>
    </source>
</evidence>
<evidence type="ECO:0000313" key="3">
    <source>
        <dbReference type="Proteomes" id="UP000480246"/>
    </source>
</evidence>
<feature type="domain" description="VWFA" evidence="1">
    <location>
        <begin position="83"/>
        <end position="273"/>
    </location>
</feature>
<accession>A0A7C8GQP4</accession>
<evidence type="ECO:0000259" key="1">
    <source>
        <dbReference type="PROSITE" id="PS50234"/>
    </source>
</evidence>
<dbReference type="InterPro" id="IPR036465">
    <property type="entry name" value="vWFA_dom_sf"/>
</dbReference>
<proteinExistence type="predicted"/>
<dbReference type="Pfam" id="PF00092">
    <property type="entry name" value="VWA"/>
    <property type="match status" value="1"/>
</dbReference>
<sequence length="390" mass="43528">MTAEPGEYGGANFDEEAVKAVIDTWPEGLEPEEYFRGIVGLTAGDYRKYQEFLDTVEVEFEGITAAPDGEPGEDGAADMPELNVQILLDASGSMAAEVDGKIKMDLAKDAIADFAKNLPEHANVSLRVYGHIGSSQAEGKEKSCATTEEVYALGEYNEDNCTKSLEKFSPTGYTPLALAIEDAAKDMEKLKGNDVRNIVYIVSDGKETCGGDPIAQAEAMHSSDIGAIVNIIGFDIEEAERDALEAIAEAGNGEYFHADTAKELKETFEEERLALIKAWGEWIHDNVTSNYEQVSEYIDPSYELSSEASDLSREEESRQKDLTRYMEETMEEVDAIGIRSLITDRSLDMREYIRMEFLDIRQEAREEGLEIRQEVRERGLEERQELRDMD</sequence>
<keyword evidence="3" id="KW-1185">Reference proteome</keyword>
<dbReference type="Proteomes" id="UP000480246">
    <property type="component" value="Unassembled WGS sequence"/>
</dbReference>
<name>A0A7C8GQP4_9BACI</name>
<dbReference type="AlphaFoldDB" id="A0A7C8GQP4"/>
<dbReference type="SMART" id="SM00327">
    <property type="entry name" value="VWA"/>
    <property type="match status" value="1"/>
</dbReference>
<dbReference type="OrthoDB" id="9783818at2"/>